<feature type="compositionally biased region" description="Polar residues" evidence="1">
    <location>
        <begin position="424"/>
        <end position="440"/>
    </location>
</feature>
<feature type="compositionally biased region" description="Basic and acidic residues" evidence="1">
    <location>
        <begin position="187"/>
        <end position="196"/>
    </location>
</feature>
<evidence type="ECO:0000256" key="1">
    <source>
        <dbReference type="SAM" id="MobiDB-lite"/>
    </source>
</evidence>
<feature type="compositionally biased region" description="Gly residues" evidence="1">
    <location>
        <begin position="460"/>
        <end position="474"/>
    </location>
</feature>
<feature type="compositionally biased region" description="Pro residues" evidence="1">
    <location>
        <begin position="12"/>
        <end position="28"/>
    </location>
</feature>
<feature type="region of interest" description="Disordered" evidence="1">
    <location>
        <begin position="64"/>
        <end position="482"/>
    </location>
</feature>
<comment type="caution">
    <text evidence="2">The sequence shown here is derived from an EMBL/GenBank/DDBJ whole genome shotgun (WGS) entry which is preliminary data.</text>
</comment>
<evidence type="ECO:0000313" key="2">
    <source>
        <dbReference type="EMBL" id="KAK6332433.1"/>
    </source>
</evidence>
<dbReference type="AlphaFoldDB" id="A0AAV9U1V2"/>
<sequence length="528" mass="57989">MSGNYGYDGMGPPAPPPPPQSQISPRPPAYRQGAQQQAYYTQENSEAPAWRIPYHETEVLISTVETTTTSPIRTHYSGNLSRSSSSRQPENYAVDSSGLPENHAVSPSRKPENYAVDSAYHNYSTETTVGPDDRVPSHNMVAEDRGPNETTEQVSDGMNEGATYLWGGPVNFYETSRPNYPPPTSRETVEQDRYNDGLRTIKPPSPPKPEPEPLEEKIAIDYSDYFMPSFHPSSNSQTYSEKKPAPAPPSSSYGTYEYNNAPRPVAPNSQPVPPSFYDPGLRPVAPNSHPIRPPSSSSFYDNGSRPVAPTHTLSDPFPISVEQERYSADQANLRESQYPEPVNMGGSDPFFQPPSVSYPSYRRVARRPNEDCDVKLDANGLPSLSGLLGPATSPQPPRRSFDASDEKRFYPSNYNNSSVSLLSTHSENIPPSSRYTSNTGGLRPTPSYASIRPDTDIRPCGGGTGGGGGGGGKTGIPPPPTRYFSQRVGDNKISQLAQERKMDYVVSEINRKDALHRAIQDESRRYGY</sequence>
<feature type="compositionally biased region" description="Basic and acidic residues" evidence="1">
    <location>
        <begin position="399"/>
        <end position="409"/>
    </location>
</feature>
<feature type="compositionally biased region" description="Polar residues" evidence="1">
    <location>
        <begin position="64"/>
        <end position="80"/>
    </location>
</feature>
<feature type="compositionally biased region" description="Low complexity" evidence="1">
    <location>
        <begin position="29"/>
        <end position="40"/>
    </location>
</feature>
<feature type="compositionally biased region" description="Basic and acidic residues" evidence="1">
    <location>
        <begin position="131"/>
        <end position="147"/>
    </location>
</feature>
<name>A0AAV9U1V2_9PEZI</name>
<evidence type="ECO:0000313" key="3">
    <source>
        <dbReference type="Proteomes" id="UP001375240"/>
    </source>
</evidence>
<feature type="compositionally biased region" description="Basic and acidic residues" evidence="1">
    <location>
        <begin position="367"/>
        <end position="376"/>
    </location>
</feature>
<dbReference type="Proteomes" id="UP001375240">
    <property type="component" value="Unassembled WGS sequence"/>
</dbReference>
<proteinExistence type="predicted"/>
<organism evidence="2 3">
    <name type="scientific">Orbilia brochopaga</name>
    <dbReference type="NCBI Taxonomy" id="3140254"/>
    <lineage>
        <taxon>Eukaryota</taxon>
        <taxon>Fungi</taxon>
        <taxon>Dikarya</taxon>
        <taxon>Ascomycota</taxon>
        <taxon>Pezizomycotina</taxon>
        <taxon>Orbiliomycetes</taxon>
        <taxon>Orbiliales</taxon>
        <taxon>Orbiliaceae</taxon>
        <taxon>Orbilia</taxon>
    </lineage>
</organism>
<feature type="compositionally biased region" description="Low complexity" evidence="1">
    <location>
        <begin position="380"/>
        <end position="392"/>
    </location>
</feature>
<feature type="compositionally biased region" description="Basic and acidic residues" evidence="1">
    <location>
        <begin position="209"/>
        <end position="219"/>
    </location>
</feature>
<keyword evidence="3" id="KW-1185">Reference proteome</keyword>
<protein>
    <submittedName>
        <fullName evidence="2">Uncharacterized protein</fullName>
    </submittedName>
</protein>
<dbReference type="EMBL" id="JAVHNQ010000015">
    <property type="protein sequence ID" value="KAK6332433.1"/>
    <property type="molecule type" value="Genomic_DNA"/>
</dbReference>
<reference evidence="2 3" key="1">
    <citation type="submission" date="2019-10" db="EMBL/GenBank/DDBJ databases">
        <authorList>
            <person name="Palmer J.M."/>
        </authorList>
    </citation>
    <scope>NUCLEOTIDE SEQUENCE [LARGE SCALE GENOMIC DNA]</scope>
    <source>
        <strain evidence="2 3">TWF696</strain>
    </source>
</reference>
<gene>
    <name evidence="2" type="ORF">TWF696_003148</name>
</gene>
<accession>A0AAV9U1V2</accession>
<feature type="compositionally biased region" description="Low complexity" evidence="1">
    <location>
        <begin position="412"/>
        <end position="423"/>
    </location>
</feature>
<feature type="region of interest" description="Disordered" evidence="1">
    <location>
        <begin position="1"/>
        <end position="47"/>
    </location>
</feature>